<dbReference type="PRINTS" id="PR00344">
    <property type="entry name" value="BCTRLSENSOR"/>
</dbReference>
<dbReference type="InterPro" id="IPR001789">
    <property type="entry name" value="Sig_transdc_resp-reg_receiver"/>
</dbReference>
<dbReference type="Gene3D" id="3.30.565.10">
    <property type="entry name" value="Histidine kinase-like ATPase, C-terminal domain"/>
    <property type="match status" value="1"/>
</dbReference>
<dbReference type="Pfam" id="PF02518">
    <property type="entry name" value="HATPase_c"/>
    <property type="match status" value="1"/>
</dbReference>
<feature type="transmembrane region" description="Helical" evidence="5">
    <location>
        <begin position="101"/>
        <end position="118"/>
    </location>
</feature>
<dbReference type="SUPFAM" id="SSF47384">
    <property type="entry name" value="Homodimeric domain of signal transducing histidine kinase"/>
    <property type="match status" value="1"/>
</dbReference>
<evidence type="ECO:0000256" key="1">
    <source>
        <dbReference type="ARBA" id="ARBA00000085"/>
    </source>
</evidence>
<dbReference type="SMART" id="SM00448">
    <property type="entry name" value="REC"/>
    <property type="match status" value="1"/>
</dbReference>
<dbReference type="PANTHER" id="PTHR43065">
    <property type="entry name" value="SENSOR HISTIDINE KINASE"/>
    <property type="match status" value="1"/>
</dbReference>
<keyword evidence="5" id="KW-0812">Transmembrane</keyword>
<dbReference type="SUPFAM" id="SSF52172">
    <property type="entry name" value="CheY-like"/>
    <property type="match status" value="1"/>
</dbReference>
<dbReference type="SUPFAM" id="SSF55874">
    <property type="entry name" value="ATPase domain of HSP90 chaperone/DNA topoisomerase II/histidine kinase"/>
    <property type="match status" value="1"/>
</dbReference>
<dbReference type="Gene3D" id="1.10.287.130">
    <property type="match status" value="1"/>
</dbReference>
<dbReference type="GO" id="GO:0000155">
    <property type="term" value="F:phosphorelay sensor kinase activity"/>
    <property type="evidence" value="ECO:0007669"/>
    <property type="project" value="InterPro"/>
</dbReference>
<evidence type="ECO:0000259" key="7">
    <source>
        <dbReference type="PROSITE" id="PS50110"/>
    </source>
</evidence>
<dbReference type="InterPro" id="IPR036890">
    <property type="entry name" value="HATPase_C_sf"/>
</dbReference>
<proteinExistence type="predicted"/>
<dbReference type="Gene3D" id="3.40.50.2300">
    <property type="match status" value="1"/>
</dbReference>
<dbReference type="CDD" id="cd00082">
    <property type="entry name" value="HisKA"/>
    <property type="match status" value="1"/>
</dbReference>
<organism evidence="8 9">
    <name type="scientific">Symmachiella dynata</name>
    <dbReference type="NCBI Taxonomy" id="2527995"/>
    <lineage>
        <taxon>Bacteria</taxon>
        <taxon>Pseudomonadati</taxon>
        <taxon>Planctomycetota</taxon>
        <taxon>Planctomycetia</taxon>
        <taxon>Planctomycetales</taxon>
        <taxon>Planctomycetaceae</taxon>
        <taxon>Symmachiella</taxon>
    </lineage>
</organism>
<dbReference type="InterPro" id="IPR004358">
    <property type="entry name" value="Sig_transdc_His_kin-like_C"/>
</dbReference>
<evidence type="ECO:0000256" key="4">
    <source>
        <dbReference type="PROSITE-ProRule" id="PRU00169"/>
    </source>
</evidence>
<evidence type="ECO:0000256" key="2">
    <source>
        <dbReference type="ARBA" id="ARBA00012438"/>
    </source>
</evidence>
<dbReference type="Pfam" id="PF00072">
    <property type="entry name" value="Response_reg"/>
    <property type="match status" value="1"/>
</dbReference>
<dbReference type="InterPro" id="IPR003594">
    <property type="entry name" value="HATPase_dom"/>
</dbReference>
<feature type="transmembrane region" description="Helical" evidence="5">
    <location>
        <begin position="55"/>
        <end position="75"/>
    </location>
</feature>
<dbReference type="SMART" id="SM00388">
    <property type="entry name" value="HisKA"/>
    <property type="match status" value="1"/>
</dbReference>
<keyword evidence="9" id="KW-1185">Reference proteome</keyword>
<dbReference type="AlphaFoldDB" id="A0A517ZMQ4"/>
<feature type="domain" description="Histidine kinase" evidence="6">
    <location>
        <begin position="157"/>
        <end position="371"/>
    </location>
</feature>
<name>A0A517ZMQ4_9PLAN</name>
<keyword evidence="5" id="KW-0472">Membrane</keyword>
<dbReference type="PROSITE" id="PS50110">
    <property type="entry name" value="RESPONSE_REGULATORY"/>
    <property type="match status" value="1"/>
</dbReference>
<feature type="modified residue" description="4-aspartylphosphate" evidence="4">
    <location>
        <position position="440"/>
    </location>
</feature>
<evidence type="ECO:0000256" key="3">
    <source>
        <dbReference type="ARBA" id="ARBA00022553"/>
    </source>
</evidence>
<evidence type="ECO:0000313" key="9">
    <source>
        <dbReference type="Proteomes" id="UP000319383"/>
    </source>
</evidence>
<dbReference type="PANTHER" id="PTHR43065:SF42">
    <property type="entry name" value="TWO-COMPONENT SENSOR PPRA"/>
    <property type="match status" value="1"/>
</dbReference>
<dbReference type="InterPro" id="IPR036097">
    <property type="entry name" value="HisK_dim/P_sf"/>
</dbReference>
<dbReference type="InterPro" id="IPR011006">
    <property type="entry name" value="CheY-like_superfamily"/>
</dbReference>
<reference evidence="8 9" key="1">
    <citation type="submission" date="2019-02" db="EMBL/GenBank/DDBJ databases">
        <title>Deep-cultivation of Planctomycetes and their phenomic and genomic characterization uncovers novel biology.</title>
        <authorList>
            <person name="Wiegand S."/>
            <person name="Jogler M."/>
            <person name="Boedeker C."/>
            <person name="Pinto D."/>
            <person name="Vollmers J."/>
            <person name="Rivas-Marin E."/>
            <person name="Kohn T."/>
            <person name="Peeters S.H."/>
            <person name="Heuer A."/>
            <person name="Rast P."/>
            <person name="Oberbeckmann S."/>
            <person name="Bunk B."/>
            <person name="Jeske O."/>
            <person name="Meyerdierks A."/>
            <person name="Storesund J.E."/>
            <person name="Kallscheuer N."/>
            <person name="Luecker S."/>
            <person name="Lage O.M."/>
            <person name="Pohl T."/>
            <person name="Merkel B.J."/>
            <person name="Hornburger P."/>
            <person name="Mueller R.-W."/>
            <person name="Bruemmer F."/>
            <person name="Labrenz M."/>
            <person name="Spormann A.M."/>
            <person name="Op den Camp H."/>
            <person name="Overmann J."/>
            <person name="Amann R."/>
            <person name="Jetten M.S.M."/>
            <person name="Mascher T."/>
            <person name="Medema M.H."/>
            <person name="Devos D.P."/>
            <person name="Kaster A.-K."/>
            <person name="Ovreas L."/>
            <person name="Rohde M."/>
            <person name="Galperin M.Y."/>
            <person name="Jogler C."/>
        </authorList>
    </citation>
    <scope>NUCLEOTIDE SEQUENCE [LARGE SCALE GENOMIC DNA]</scope>
    <source>
        <strain evidence="8 9">Mal52</strain>
    </source>
</reference>
<dbReference type="EMBL" id="CP036276">
    <property type="protein sequence ID" value="QDU43760.1"/>
    <property type="molecule type" value="Genomic_DNA"/>
</dbReference>
<dbReference type="EC" id="2.7.13.3" evidence="2"/>
<dbReference type="CDD" id="cd00156">
    <property type="entry name" value="REC"/>
    <property type="match status" value="1"/>
</dbReference>
<evidence type="ECO:0000256" key="5">
    <source>
        <dbReference type="SAM" id="Phobius"/>
    </source>
</evidence>
<feature type="domain" description="Response regulatory" evidence="7">
    <location>
        <begin position="391"/>
        <end position="506"/>
    </location>
</feature>
<feature type="transmembrane region" description="Helical" evidence="5">
    <location>
        <begin position="29"/>
        <end position="48"/>
    </location>
</feature>
<dbReference type="Proteomes" id="UP000319383">
    <property type="component" value="Chromosome"/>
</dbReference>
<dbReference type="SMART" id="SM00387">
    <property type="entry name" value="HATPase_c"/>
    <property type="match status" value="1"/>
</dbReference>
<dbReference type="KEGG" id="sdyn:Mal52_22360"/>
<gene>
    <name evidence="8" type="ORF">Mal52_22360</name>
</gene>
<dbReference type="PROSITE" id="PS50109">
    <property type="entry name" value="HIS_KIN"/>
    <property type="match status" value="1"/>
</dbReference>
<keyword evidence="5" id="KW-1133">Transmembrane helix</keyword>
<accession>A0A517ZMQ4</accession>
<dbReference type="InterPro" id="IPR005467">
    <property type="entry name" value="His_kinase_dom"/>
</dbReference>
<comment type="catalytic activity">
    <reaction evidence="1">
        <text>ATP + protein L-histidine = ADP + protein N-phospho-L-histidine.</text>
        <dbReference type="EC" id="2.7.13.3"/>
    </reaction>
</comment>
<protein>
    <recommendedName>
        <fullName evidence="2">histidine kinase</fullName>
        <ecNumber evidence="2">2.7.13.3</ecNumber>
    </recommendedName>
</protein>
<sequence>MCIFLALGGWICLLKSIERFGLISAMNVSLLRLISSVVCFAWLAKNSLNRRISTAIRATFLVFVVSITLEMFFGVTEDVAAWKEVAIVGQNSETRRFFEQILSGLWFGSGLFLVYLMVRSLEQTTRKLEATVVELHESQEQNIRRERLSALGEMASGVAHDLNNTLAPVVAYTELLLIDTTLSSEQRRRCECALRAATDAAAVIKRLGQFHRGQDAPAENKRVHLKELVSQIPLLTRPKWRDEAQLHGCTINIRLDLEEVPPVRGSAAELRTVLTNLVFNAVDAMPNGGLITLRLFGQGECVVMEVIDTGIGMDAEQAARCFEPFYSTKTEKSGLGLSVCHGIVVQHGGQIEVAANAGAGSIVRVSLPIADVDQLSTIVTPVPQEQGTPLRCLYIEDDAVVRDAFATMFEAIGVNLNVAATGADGLKMAQTNHYDVVFTDLGMKDTDGADVLAGIKDQNPEVPVVIISGWPREEVDAWFTGNVKPDHILEKPATLKNIQRILAAIKAPTRSDESVKV</sequence>
<evidence type="ECO:0000313" key="8">
    <source>
        <dbReference type="EMBL" id="QDU43760.1"/>
    </source>
</evidence>
<evidence type="ECO:0000259" key="6">
    <source>
        <dbReference type="PROSITE" id="PS50109"/>
    </source>
</evidence>
<keyword evidence="3 4" id="KW-0597">Phosphoprotein</keyword>
<dbReference type="InterPro" id="IPR003661">
    <property type="entry name" value="HisK_dim/P_dom"/>
</dbReference>